<feature type="compositionally biased region" description="Polar residues" evidence="1">
    <location>
        <begin position="421"/>
        <end position="435"/>
    </location>
</feature>
<proteinExistence type="predicted"/>
<feature type="region of interest" description="Disordered" evidence="1">
    <location>
        <begin position="412"/>
        <end position="461"/>
    </location>
</feature>
<dbReference type="GeneID" id="65097025"/>
<feature type="compositionally biased region" description="Polar residues" evidence="1">
    <location>
        <begin position="445"/>
        <end position="458"/>
    </location>
</feature>
<dbReference type="RefSeq" id="WP_214421094.1">
    <property type="nucleotide sequence ID" value="NZ_CP075546.1"/>
</dbReference>
<dbReference type="KEGG" id="mrtj:KHC33_07535"/>
<evidence type="ECO:0008006" key="4">
    <source>
        <dbReference type="Google" id="ProtNLM"/>
    </source>
</evidence>
<gene>
    <name evidence="2" type="ORF">KHC33_07535</name>
</gene>
<evidence type="ECO:0000256" key="1">
    <source>
        <dbReference type="SAM" id="MobiDB-lite"/>
    </source>
</evidence>
<dbReference type="EMBL" id="CP075546">
    <property type="protein sequence ID" value="QVV90323.1"/>
    <property type="molecule type" value="Genomic_DNA"/>
</dbReference>
<protein>
    <recommendedName>
        <fullName evidence="4">DUF4430 domain-containing protein</fullName>
    </recommendedName>
</protein>
<reference evidence="2 3" key="1">
    <citation type="submission" date="2021-05" db="EMBL/GenBank/DDBJ databases">
        <title>A novel Methanospirillum isolate from a pyrite-forming mixed culture.</title>
        <authorList>
            <person name="Bunk B."/>
            <person name="Sproer C."/>
            <person name="Spring S."/>
            <person name="Pester M."/>
        </authorList>
    </citation>
    <scope>NUCLEOTIDE SEQUENCE [LARGE SCALE GENOMIC DNA]</scope>
    <source>
        <strain evidence="2 3">J.3.6.1-F.2.7.3</strain>
    </source>
</reference>
<name>A0A8E7B365_9EURY</name>
<keyword evidence="3" id="KW-1185">Reference proteome</keyword>
<dbReference type="Proteomes" id="UP000680656">
    <property type="component" value="Chromosome"/>
</dbReference>
<accession>A0A8E7B365</accession>
<sequence>MKIWGISRSHKHIFLVILLICIIFPVCSGAGTSIQPVQNQIVIFSGQIPYGDGNVSIRSDSGVLYPVPAMSPLGIIQALAGTGMITEYHIGDELLDKRGIFTLDGINSFSVSDQDAWYVLVNGIQLREYLLPKREGLNTCLLKDGDDVLFAYGDPTLPSSSAKAFIWVQVGSKTGVMQLLSPSAVMGQYVISQVPVSVPAMTAVPTPAPTVAPTVEVTAVLTPVPTVVPTVEVAAVLTPAPTVAPTAEVTAVPTPAPTVAPTAEVTAVPTPAPTVAPTAEVTVVPTPAPTVAPTAEVTVVPTPAPTVAPTVEVTAVPTPAPTVAPTVVVTAVPTPVPTVAPTVEATAVPTPAPTVAPTVEVTAVPTPVPTVAPTVEVTAVPTPVPTVAPTVEATAVPTPAPTVAPTAEVTAVPTSVPNGAPTANLTVSNTTNGEPINTLIEPNVTGENTTTPQPTKSSQKPDRMLYSGVYALPEGTVNITVNSGMDYEIPVNTPIGLLHLLLKEGLIKNISIDDRGMHKGGILILDGINEYFGTATKIWFVKVNGNLLEDYLVPKTDGLNIYTLVAGDTVSYYYGDPAESLVDAEAMLVVTLG</sequence>
<dbReference type="AlphaFoldDB" id="A0A8E7B365"/>
<organism evidence="2 3">
    <name type="scientific">Methanospirillum purgamenti</name>
    <dbReference type="NCBI Taxonomy" id="2834276"/>
    <lineage>
        <taxon>Archaea</taxon>
        <taxon>Methanobacteriati</taxon>
        <taxon>Methanobacteriota</taxon>
        <taxon>Stenosarchaea group</taxon>
        <taxon>Methanomicrobia</taxon>
        <taxon>Methanomicrobiales</taxon>
        <taxon>Methanospirillaceae</taxon>
        <taxon>Methanospirillum</taxon>
    </lineage>
</organism>
<evidence type="ECO:0000313" key="2">
    <source>
        <dbReference type="EMBL" id="QVV90323.1"/>
    </source>
</evidence>
<evidence type="ECO:0000313" key="3">
    <source>
        <dbReference type="Proteomes" id="UP000680656"/>
    </source>
</evidence>